<evidence type="ECO:0000313" key="3">
    <source>
        <dbReference type="Proteomes" id="UP000026961"/>
    </source>
</evidence>
<dbReference type="EnsemblPlants" id="OGLUM07G11660.1">
    <property type="protein sequence ID" value="OGLUM07G11660.1"/>
    <property type="gene ID" value="OGLUM07G11660"/>
</dbReference>
<evidence type="ECO:0000256" key="1">
    <source>
        <dbReference type="SAM" id="MobiDB-lite"/>
    </source>
</evidence>
<organism evidence="2">
    <name type="scientific">Oryza glumipatula</name>
    <dbReference type="NCBI Taxonomy" id="40148"/>
    <lineage>
        <taxon>Eukaryota</taxon>
        <taxon>Viridiplantae</taxon>
        <taxon>Streptophyta</taxon>
        <taxon>Embryophyta</taxon>
        <taxon>Tracheophyta</taxon>
        <taxon>Spermatophyta</taxon>
        <taxon>Magnoliopsida</taxon>
        <taxon>Liliopsida</taxon>
        <taxon>Poales</taxon>
        <taxon>Poaceae</taxon>
        <taxon>BOP clade</taxon>
        <taxon>Oryzoideae</taxon>
        <taxon>Oryzeae</taxon>
        <taxon>Oryzinae</taxon>
        <taxon>Oryza</taxon>
    </lineage>
</organism>
<name>A0A0E0AJ02_9ORYZ</name>
<dbReference type="AlphaFoldDB" id="A0A0E0AJ02"/>
<reference evidence="2" key="2">
    <citation type="submission" date="2018-05" db="EMBL/GenBank/DDBJ databases">
        <title>OgluRS3 (Oryza glumaepatula Reference Sequence Version 3).</title>
        <authorList>
            <person name="Zhang J."/>
            <person name="Kudrna D."/>
            <person name="Lee S."/>
            <person name="Talag J."/>
            <person name="Welchert J."/>
            <person name="Wing R.A."/>
        </authorList>
    </citation>
    <scope>NUCLEOTIDE SEQUENCE [LARGE SCALE GENOMIC DNA]</scope>
</reference>
<dbReference type="Proteomes" id="UP000026961">
    <property type="component" value="Chromosome 7"/>
</dbReference>
<keyword evidence="3" id="KW-1185">Reference proteome</keyword>
<feature type="region of interest" description="Disordered" evidence="1">
    <location>
        <begin position="21"/>
        <end position="86"/>
    </location>
</feature>
<reference evidence="2" key="1">
    <citation type="submission" date="2015-04" db="UniProtKB">
        <authorList>
            <consortium name="EnsemblPlants"/>
        </authorList>
    </citation>
    <scope>IDENTIFICATION</scope>
</reference>
<protein>
    <submittedName>
        <fullName evidence="2">Uncharacterized protein</fullName>
    </submittedName>
</protein>
<evidence type="ECO:0000313" key="2">
    <source>
        <dbReference type="EnsemblPlants" id="OGLUM07G11660.1"/>
    </source>
</evidence>
<accession>A0A0E0AJ02</accession>
<feature type="compositionally biased region" description="Basic and acidic residues" evidence="1">
    <location>
        <begin position="56"/>
        <end position="86"/>
    </location>
</feature>
<proteinExistence type="predicted"/>
<sequence>MPVRRRHASAAPLQLCTALPLEETKRGVCDGNPEGSGGEGTAERATGGGVLGRAASRRDQATKESRERRGWDCGEGDRRVGDSRVA</sequence>
<feature type="compositionally biased region" description="Gly residues" evidence="1">
    <location>
        <begin position="34"/>
        <end position="51"/>
    </location>
</feature>
<dbReference type="Gramene" id="OGLUM07G11660.1">
    <property type="protein sequence ID" value="OGLUM07G11660.1"/>
    <property type="gene ID" value="OGLUM07G11660"/>
</dbReference>
<dbReference type="HOGENOM" id="CLU_2501734_0_0_1"/>